<proteinExistence type="predicted"/>
<accession>A0A0A9CIM5</accession>
<name>A0A0A9CIM5_ARUDO</name>
<evidence type="ECO:0000313" key="1">
    <source>
        <dbReference type="EMBL" id="JAD76104.1"/>
    </source>
</evidence>
<sequence>MSLSVITALLAVSPSATGMVFLIVPTVTYLLLNLYSHSCSASTSKGSNPETSPVKSFGSNDIFAKALLASLPANNAYGPPGP</sequence>
<dbReference type="AlphaFoldDB" id="A0A0A9CIM5"/>
<reference evidence="1" key="1">
    <citation type="submission" date="2014-09" db="EMBL/GenBank/DDBJ databases">
        <authorList>
            <person name="Magalhaes I.L.F."/>
            <person name="Oliveira U."/>
            <person name="Santos F.R."/>
            <person name="Vidigal T.H.D.A."/>
            <person name="Brescovit A.D."/>
            <person name="Santos A.J."/>
        </authorList>
    </citation>
    <scope>NUCLEOTIDE SEQUENCE</scope>
    <source>
        <tissue evidence="1">Shoot tissue taken approximately 20 cm above the soil surface</tissue>
    </source>
</reference>
<reference evidence="1" key="2">
    <citation type="journal article" date="2015" name="Data Brief">
        <title>Shoot transcriptome of the giant reed, Arundo donax.</title>
        <authorList>
            <person name="Barrero R.A."/>
            <person name="Guerrero F.D."/>
            <person name="Moolhuijzen P."/>
            <person name="Goolsby J.A."/>
            <person name="Tidwell J."/>
            <person name="Bellgard S.E."/>
            <person name="Bellgard M.I."/>
        </authorList>
    </citation>
    <scope>NUCLEOTIDE SEQUENCE</scope>
    <source>
        <tissue evidence="1">Shoot tissue taken approximately 20 cm above the soil surface</tissue>
    </source>
</reference>
<organism evidence="1">
    <name type="scientific">Arundo donax</name>
    <name type="common">Giant reed</name>
    <name type="synonym">Donax arundinaceus</name>
    <dbReference type="NCBI Taxonomy" id="35708"/>
    <lineage>
        <taxon>Eukaryota</taxon>
        <taxon>Viridiplantae</taxon>
        <taxon>Streptophyta</taxon>
        <taxon>Embryophyta</taxon>
        <taxon>Tracheophyta</taxon>
        <taxon>Spermatophyta</taxon>
        <taxon>Magnoliopsida</taxon>
        <taxon>Liliopsida</taxon>
        <taxon>Poales</taxon>
        <taxon>Poaceae</taxon>
        <taxon>PACMAD clade</taxon>
        <taxon>Arundinoideae</taxon>
        <taxon>Arundineae</taxon>
        <taxon>Arundo</taxon>
    </lineage>
</organism>
<dbReference type="EMBL" id="GBRH01221791">
    <property type="protein sequence ID" value="JAD76104.1"/>
    <property type="molecule type" value="Transcribed_RNA"/>
</dbReference>
<protein>
    <submittedName>
        <fullName evidence="1">Uncharacterized protein</fullName>
    </submittedName>
</protein>